<protein>
    <submittedName>
        <fullName evidence="2">Alpha/beta hydrolase</fullName>
    </submittedName>
</protein>
<dbReference type="EMBL" id="JAHLOQ010000015">
    <property type="protein sequence ID" value="MBU5336141.1"/>
    <property type="molecule type" value="Genomic_DNA"/>
</dbReference>
<dbReference type="PANTHER" id="PTHR43358:SF4">
    <property type="entry name" value="ALPHA_BETA HYDROLASE FOLD-1 DOMAIN-CONTAINING PROTEIN"/>
    <property type="match status" value="1"/>
</dbReference>
<feature type="domain" description="Peptidase S9 prolyl oligopeptidase catalytic" evidence="1">
    <location>
        <begin position="73"/>
        <end position="269"/>
    </location>
</feature>
<reference evidence="2 3" key="1">
    <citation type="submission" date="2021-06" db="EMBL/GenBank/DDBJ databases">
        <authorList>
            <person name="Sun Q."/>
            <person name="Li D."/>
        </authorList>
    </citation>
    <scope>NUCLEOTIDE SEQUENCE [LARGE SCALE GENOMIC DNA]</scope>
    <source>
        <strain evidence="2 3">N19</strain>
    </source>
</reference>
<dbReference type="PANTHER" id="PTHR43358">
    <property type="entry name" value="ALPHA/BETA-HYDROLASE"/>
    <property type="match status" value="1"/>
</dbReference>
<sequence>MIFSNDGLSHHELTKEEEWLEKESKFEEVFITSFDNLKLHGYQVLNKNTHKWAVTVHGYMADAFSLSTKALHYYNIGYNVLAMDLRGHGKSKGNYIGMGYHDAKDLIKWIEYIISKDEEAEILIHGVSMGAATVMIASSLEELPKNVKVIIEDCGYTTALEQFKFQLKKLFNLPSFPILNIANFAVKIKAGYFLNEASPIEAVQNAKVPIMFIHGDDDKFVPFYMLDELYNACTSEKKKLVIKGASHAHAEDENPDKYWSEVDEFVNRYM</sequence>
<evidence type="ECO:0000259" key="1">
    <source>
        <dbReference type="Pfam" id="PF00326"/>
    </source>
</evidence>
<organism evidence="2 3">
    <name type="scientific">Intestinibacter bartlettii</name>
    <dbReference type="NCBI Taxonomy" id="261299"/>
    <lineage>
        <taxon>Bacteria</taxon>
        <taxon>Bacillati</taxon>
        <taxon>Bacillota</taxon>
        <taxon>Clostridia</taxon>
        <taxon>Peptostreptococcales</taxon>
        <taxon>Peptostreptococcaceae</taxon>
        <taxon>Intestinibacter</taxon>
    </lineage>
</organism>
<dbReference type="Pfam" id="PF00326">
    <property type="entry name" value="Peptidase_S9"/>
    <property type="match status" value="1"/>
</dbReference>
<dbReference type="Proteomes" id="UP001196301">
    <property type="component" value="Unassembled WGS sequence"/>
</dbReference>
<evidence type="ECO:0000313" key="3">
    <source>
        <dbReference type="Proteomes" id="UP001196301"/>
    </source>
</evidence>
<gene>
    <name evidence="2" type="ORF">KQI20_06785</name>
</gene>
<keyword evidence="3" id="KW-1185">Reference proteome</keyword>
<dbReference type="InterPro" id="IPR001375">
    <property type="entry name" value="Peptidase_S9_cat"/>
</dbReference>
<comment type="caution">
    <text evidence="2">The sequence shown here is derived from an EMBL/GenBank/DDBJ whole genome shotgun (WGS) entry which is preliminary data.</text>
</comment>
<keyword evidence="2" id="KW-0378">Hydrolase</keyword>
<dbReference type="InterPro" id="IPR052920">
    <property type="entry name" value="DNA-binding_regulatory"/>
</dbReference>
<accession>A0ABS6DWB3</accession>
<evidence type="ECO:0000313" key="2">
    <source>
        <dbReference type="EMBL" id="MBU5336141.1"/>
    </source>
</evidence>
<dbReference type="GO" id="GO:0016787">
    <property type="term" value="F:hydrolase activity"/>
    <property type="evidence" value="ECO:0007669"/>
    <property type="project" value="UniProtKB-KW"/>
</dbReference>
<proteinExistence type="predicted"/>
<name>A0ABS6DWB3_9FIRM</name>